<dbReference type="Proteomes" id="UP000379480">
    <property type="component" value="Unassembled WGS sequence"/>
</dbReference>
<dbReference type="PANTHER" id="PTHR42760:SF135">
    <property type="entry name" value="BLL7886 PROTEIN"/>
    <property type="match status" value="1"/>
</dbReference>
<dbReference type="SUPFAM" id="SSF51735">
    <property type="entry name" value="NAD(P)-binding Rossmann-fold domains"/>
    <property type="match status" value="1"/>
</dbReference>
<comment type="similarity">
    <text evidence="1">Belongs to the short-chain dehydrogenases/reductases (SDR) family.</text>
</comment>
<dbReference type="Pfam" id="PF13561">
    <property type="entry name" value="adh_short_C2"/>
    <property type="match status" value="1"/>
</dbReference>
<dbReference type="FunFam" id="3.40.50.720:FF:000084">
    <property type="entry name" value="Short-chain dehydrogenase reductase"/>
    <property type="match status" value="1"/>
</dbReference>
<dbReference type="InterPro" id="IPR002347">
    <property type="entry name" value="SDR_fam"/>
</dbReference>
<protein>
    <submittedName>
        <fullName evidence="2">3-beta-hydroxycholanate 3-dehydrogenase (NAD(+)) 1</fullName>
        <ecNumber evidence="2">1.1.1.391</ecNumber>
    </submittedName>
</protein>
<dbReference type="InterPro" id="IPR036291">
    <property type="entry name" value="NAD(P)-bd_dom_sf"/>
</dbReference>
<evidence type="ECO:0000313" key="2">
    <source>
        <dbReference type="EMBL" id="VVN71221.1"/>
    </source>
</evidence>
<dbReference type="Gene3D" id="3.40.50.720">
    <property type="entry name" value="NAD(P)-binding Rossmann-like Domain"/>
    <property type="match status" value="1"/>
</dbReference>
<evidence type="ECO:0000313" key="3">
    <source>
        <dbReference type="Proteomes" id="UP000379480"/>
    </source>
</evidence>
<dbReference type="EMBL" id="CABVHY010000002">
    <property type="protein sequence ID" value="VVN71221.1"/>
    <property type="molecule type" value="Genomic_DNA"/>
</dbReference>
<proteinExistence type="inferred from homology"/>
<dbReference type="CDD" id="cd05233">
    <property type="entry name" value="SDR_c"/>
    <property type="match status" value="1"/>
</dbReference>
<dbReference type="RefSeq" id="WP_150802031.1">
    <property type="nucleotide sequence ID" value="NZ_CABVHY010000002.1"/>
</dbReference>
<dbReference type="PANTHER" id="PTHR42760">
    <property type="entry name" value="SHORT-CHAIN DEHYDROGENASES/REDUCTASES FAMILY MEMBER"/>
    <property type="match status" value="1"/>
</dbReference>
<organism evidence="2 3">
    <name type="scientific">Pseudomonas fluorescens</name>
    <dbReference type="NCBI Taxonomy" id="294"/>
    <lineage>
        <taxon>Bacteria</taxon>
        <taxon>Pseudomonadati</taxon>
        <taxon>Pseudomonadota</taxon>
        <taxon>Gammaproteobacteria</taxon>
        <taxon>Pseudomonadales</taxon>
        <taxon>Pseudomonadaceae</taxon>
        <taxon>Pseudomonas</taxon>
    </lineage>
</organism>
<evidence type="ECO:0000256" key="1">
    <source>
        <dbReference type="ARBA" id="ARBA00006484"/>
    </source>
</evidence>
<dbReference type="OrthoDB" id="9787298at2"/>
<name>A0A5E7A482_PSEFL</name>
<gene>
    <name evidence="2" type="ORF">PS723_00417</name>
</gene>
<keyword evidence="2" id="KW-0560">Oxidoreductase</keyword>
<reference evidence="2 3" key="1">
    <citation type="submission" date="2019-09" db="EMBL/GenBank/DDBJ databases">
        <authorList>
            <person name="Chandra G."/>
            <person name="Truman W A."/>
        </authorList>
    </citation>
    <scope>NUCLEOTIDE SEQUENCE [LARGE SCALE GENOMIC DNA]</scope>
    <source>
        <strain evidence="2">PS723</strain>
    </source>
</reference>
<dbReference type="GO" id="GO:0030497">
    <property type="term" value="P:fatty acid elongation"/>
    <property type="evidence" value="ECO:0007669"/>
    <property type="project" value="TreeGrafter"/>
</dbReference>
<dbReference type="AlphaFoldDB" id="A0A5E7A482"/>
<dbReference type="EC" id="1.1.1.391" evidence="2"/>
<dbReference type="PRINTS" id="PR00080">
    <property type="entry name" value="SDRFAMILY"/>
</dbReference>
<dbReference type="PRINTS" id="PR00081">
    <property type="entry name" value="GDHRDH"/>
</dbReference>
<sequence>MNSPRTVVITGASSGIGLGLAKAYLEQGYNVVGNARTEQRLRETAEQLGNSPRFIGVAGDVAEPDTAQRLFQAAIEAFGQVDILINNAGIFQAKPFIDYSPQDLEAMISTNLKGFVYPSQVAAAHMIPRKQGFIVNITASVALQPNQQVPATLPVLIKGGINQATRALALELSPHNIKVNAVAPGIVDTPMHSPEHREFLKTLQPLGRMGNISEITDAVLYLTNAEFTTGTVLAVDGGMSSGKW</sequence>
<dbReference type="GO" id="GO:0016616">
    <property type="term" value="F:oxidoreductase activity, acting on the CH-OH group of donors, NAD or NADP as acceptor"/>
    <property type="evidence" value="ECO:0007669"/>
    <property type="project" value="TreeGrafter"/>
</dbReference>
<accession>A0A5E7A482</accession>